<feature type="region of interest" description="Disordered" evidence="9">
    <location>
        <begin position="323"/>
        <end position="346"/>
    </location>
</feature>
<protein>
    <submittedName>
        <fullName evidence="12">Interleukin-2 receptor subunit beta</fullName>
    </submittedName>
</protein>
<name>A0A6G1QDG5_CHAAH</name>
<dbReference type="GO" id="GO:0009897">
    <property type="term" value="C:external side of plasma membrane"/>
    <property type="evidence" value="ECO:0007669"/>
    <property type="project" value="TreeGrafter"/>
</dbReference>
<feature type="region of interest" description="Disordered" evidence="9">
    <location>
        <begin position="1"/>
        <end position="23"/>
    </location>
</feature>
<evidence type="ECO:0000256" key="9">
    <source>
        <dbReference type="SAM" id="MobiDB-lite"/>
    </source>
</evidence>
<evidence type="ECO:0000256" key="4">
    <source>
        <dbReference type="ARBA" id="ARBA00022989"/>
    </source>
</evidence>
<sequence>MKFSHSKTEYMNERDPGGTGRLQGAEVKKVQELKYLGSTVQSNGECGKEAYHGNGNEDAVVLTRPGGPAVSPCSPVSQSLSPHRLMTYLPFIQEFHPKEDMPIRLECDGKLVENMTSYQPYNHIKMQPPGVPNVSRTANETWITWSLVSPLSIFLDSFEFQVQIKQKTQTWKEAKTLSTQGHELRIPSQQLKGFCKVRVRVKPFVPSNSHWSNWSPTASWAGATDEDTSQDQDWFWIVRAVLLSTFLLILMLILFKTWVNKGRIKGKPVPNPSKYFHTLHSVHEGNLKKWLNPLPVTESFFTAQPCDLISPVEVCESWTLVPSTSPSSSSSSFKSPASAGSDTSGMIDNSSSSSCFSNMGYFMSSSSGSSARTEPNPAYFSYQEDFHIINKGHNLQLSFCSSLGTSKAYETLKREPQSPDSGFATGREDEEDQQDERDLDAEMKEVSDDLFLLPLHLPFQMCPPSSAPPPPHPASPTQKSSDTEQMDVRLADASGSYAAWPNAGAMCRSSSMPVEPSHTGYLTLKELQTTFSNKSI</sequence>
<dbReference type="Proteomes" id="UP000503349">
    <property type="component" value="Chromosome 15"/>
</dbReference>
<dbReference type="AlphaFoldDB" id="A0A6G1QDG5"/>
<feature type="transmembrane region" description="Helical" evidence="10">
    <location>
        <begin position="234"/>
        <end position="255"/>
    </location>
</feature>
<reference evidence="12 13" key="1">
    <citation type="submission" date="2019-02" db="EMBL/GenBank/DDBJ databases">
        <title>Opniocepnalus argus genome.</title>
        <authorList>
            <person name="Zhou C."/>
            <person name="Xiao S."/>
        </authorList>
    </citation>
    <scope>NUCLEOTIDE SEQUENCE [LARGE SCALE GENOMIC DNA]</scope>
    <source>
        <strain evidence="12">OARG1902GOOAL</strain>
        <tissue evidence="12">Muscle</tissue>
    </source>
</reference>
<dbReference type="EMBL" id="CM015726">
    <property type="protein sequence ID" value="KAF3700449.1"/>
    <property type="molecule type" value="Genomic_DNA"/>
</dbReference>
<feature type="compositionally biased region" description="Low complexity" evidence="9">
    <location>
        <begin position="323"/>
        <end position="341"/>
    </location>
</feature>
<evidence type="ECO:0000256" key="2">
    <source>
        <dbReference type="ARBA" id="ARBA00022692"/>
    </source>
</evidence>
<keyword evidence="13" id="KW-1185">Reference proteome</keyword>
<evidence type="ECO:0000256" key="7">
    <source>
        <dbReference type="ARBA" id="ARBA00023170"/>
    </source>
</evidence>
<keyword evidence="2 10" id="KW-0812">Transmembrane</keyword>
<dbReference type="PANTHER" id="PTHR23037">
    <property type="entry name" value="CYTOKINE RECEPTOR"/>
    <property type="match status" value="1"/>
</dbReference>
<feature type="region of interest" description="Disordered" evidence="9">
    <location>
        <begin position="410"/>
        <end position="437"/>
    </location>
</feature>
<dbReference type="InterPro" id="IPR013783">
    <property type="entry name" value="Ig-like_fold"/>
</dbReference>
<feature type="compositionally biased region" description="Acidic residues" evidence="9">
    <location>
        <begin position="428"/>
        <end position="437"/>
    </location>
</feature>
<feature type="compositionally biased region" description="Pro residues" evidence="9">
    <location>
        <begin position="465"/>
        <end position="474"/>
    </location>
</feature>
<evidence type="ECO:0000256" key="6">
    <source>
        <dbReference type="ARBA" id="ARBA00023157"/>
    </source>
</evidence>
<comment type="subcellular location">
    <subcellularLocation>
        <location evidence="1">Membrane</location>
        <topology evidence="1">Single-pass type I membrane protein</topology>
    </subcellularLocation>
</comment>
<proteinExistence type="predicted"/>
<evidence type="ECO:0000313" key="13">
    <source>
        <dbReference type="Proteomes" id="UP000503349"/>
    </source>
</evidence>
<evidence type="ECO:0000256" key="8">
    <source>
        <dbReference type="ARBA" id="ARBA00023180"/>
    </source>
</evidence>
<organism evidence="12 13">
    <name type="scientific">Channa argus</name>
    <name type="common">Northern snakehead</name>
    <name type="synonym">Ophicephalus argus</name>
    <dbReference type="NCBI Taxonomy" id="215402"/>
    <lineage>
        <taxon>Eukaryota</taxon>
        <taxon>Metazoa</taxon>
        <taxon>Chordata</taxon>
        <taxon>Craniata</taxon>
        <taxon>Vertebrata</taxon>
        <taxon>Euteleostomi</taxon>
        <taxon>Actinopterygii</taxon>
        <taxon>Neopterygii</taxon>
        <taxon>Teleostei</taxon>
        <taxon>Neoteleostei</taxon>
        <taxon>Acanthomorphata</taxon>
        <taxon>Anabantaria</taxon>
        <taxon>Anabantiformes</taxon>
        <taxon>Channoidei</taxon>
        <taxon>Channidae</taxon>
        <taxon>Channa</taxon>
    </lineage>
</organism>
<keyword evidence="4 10" id="KW-1133">Transmembrane helix</keyword>
<reference evidence="13" key="2">
    <citation type="submission" date="2019-02" db="EMBL/GenBank/DDBJ databases">
        <title>Opniocepnalus argus Var Kimnra genome.</title>
        <authorList>
            <person name="Zhou C."/>
            <person name="Xiao S."/>
        </authorList>
    </citation>
    <scope>NUCLEOTIDE SEQUENCE [LARGE SCALE GENOMIC DNA]</scope>
</reference>
<evidence type="ECO:0000256" key="3">
    <source>
        <dbReference type="ARBA" id="ARBA00022729"/>
    </source>
</evidence>
<feature type="domain" description="Fibronectin type-III" evidence="11">
    <location>
        <begin position="125"/>
        <end position="227"/>
    </location>
</feature>
<keyword evidence="3" id="KW-0732">Signal</keyword>
<feature type="region of interest" description="Disordered" evidence="9">
    <location>
        <begin position="461"/>
        <end position="484"/>
    </location>
</feature>
<dbReference type="InterPro" id="IPR036116">
    <property type="entry name" value="FN3_sf"/>
</dbReference>
<keyword evidence="7 12" id="KW-0675">Receptor</keyword>
<keyword evidence="8" id="KW-0325">Glycoprotein</keyword>
<feature type="compositionally biased region" description="Basic and acidic residues" evidence="9">
    <location>
        <begin position="1"/>
        <end position="16"/>
    </location>
</feature>
<dbReference type="SUPFAM" id="SSF49265">
    <property type="entry name" value="Fibronectin type III"/>
    <property type="match status" value="1"/>
</dbReference>
<evidence type="ECO:0000256" key="1">
    <source>
        <dbReference type="ARBA" id="ARBA00004479"/>
    </source>
</evidence>
<keyword evidence="5 10" id="KW-0472">Membrane</keyword>
<dbReference type="GO" id="GO:0016064">
    <property type="term" value="P:immunoglobulin mediated immune response"/>
    <property type="evidence" value="ECO:0007669"/>
    <property type="project" value="TreeGrafter"/>
</dbReference>
<dbReference type="GO" id="GO:0004896">
    <property type="term" value="F:cytokine receptor activity"/>
    <property type="evidence" value="ECO:0007669"/>
    <property type="project" value="TreeGrafter"/>
</dbReference>
<evidence type="ECO:0000256" key="5">
    <source>
        <dbReference type="ARBA" id="ARBA00023136"/>
    </source>
</evidence>
<dbReference type="Gene3D" id="2.60.40.10">
    <property type="entry name" value="Immunoglobulins"/>
    <property type="match status" value="1"/>
</dbReference>
<evidence type="ECO:0000256" key="10">
    <source>
        <dbReference type="SAM" id="Phobius"/>
    </source>
</evidence>
<evidence type="ECO:0000313" key="12">
    <source>
        <dbReference type="EMBL" id="KAF3700449.1"/>
    </source>
</evidence>
<evidence type="ECO:0000259" key="11">
    <source>
        <dbReference type="PROSITE" id="PS50853"/>
    </source>
</evidence>
<accession>A0A6G1QDG5</accession>
<dbReference type="PROSITE" id="PS50853">
    <property type="entry name" value="FN3"/>
    <property type="match status" value="1"/>
</dbReference>
<dbReference type="InterPro" id="IPR003961">
    <property type="entry name" value="FN3_dom"/>
</dbReference>
<keyword evidence="6" id="KW-1015">Disulfide bond</keyword>
<dbReference type="PANTHER" id="PTHR23037:SF22">
    <property type="entry name" value="CYTOKINE RECEPTOR COMMON SUBUNIT BETA"/>
    <property type="match status" value="1"/>
</dbReference>
<gene>
    <name evidence="12" type="ORF">EXN66_Car016136</name>
</gene>